<dbReference type="InterPro" id="IPR023393">
    <property type="entry name" value="START-like_dom_sf"/>
</dbReference>
<dbReference type="SUPFAM" id="SSF55961">
    <property type="entry name" value="Bet v1-like"/>
    <property type="match status" value="2"/>
</dbReference>
<reference evidence="1 2" key="1">
    <citation type="submission" date="2020-08" db="EMBL/GenBank/DDBJ databases">
        <title>Sequencing the genomes of 1000 actinobacteria strains.</title>
        <authorList>
            <person name="Klenk H.-P."/>
        </authorList>
    </citation>
    <scope>NUCLEOTIDE SEQUENCE [LARGE SCALE GENOMIC DNA]</scope>
    <source>
        <strain evidence="1 2">DSM 45507</strain>
    </source>
</reference>
<dbReference type="AlphaFoldDB" id="A0A7W9LGT4"/>
<comment type="caution">
    <text evidence="1">The sequence shown here is derived from an EMBL/GenBank/DDBJ whole genome shotgun (WGS) entry which is preliminary data.</text>
</comment>
<dbReference type="EMBL" id="JACHMB010000001">
    <property type="protein sequence ID" value="MBB5783220.1"/>
    <property type="molecule type" value="Genomic_DNA"/>
</dbReference>
<protein>
    <submittedName>
        <fullName evidence="1">Ribosome-associated toxin RatA of RatAB toxin-antitoxin module</fullName>
    </submittedName>
</protein>
<accession>A0A7W9LGT4</accession>
<keyword evidence="2" id="KW-1185">Reference proteome</keyword>
<dbReference type="InterPro" id="IPR019587">
    <property type="entry name" value="Polyketide_cyclase/dehydratase"/>
</dbReference>
<evidence type="ECO:0000313" key="2">
    <source>
        <dbReference type="Proteomes" id="UP000579153"/>
    </source>
</evidence>
<name>A0A7W9LGT4_9ACTN</name>
<dbReference type="Gene3D" id="3.30.530.20">
    <property type="match status" value="2"/>
</dbReference>
<dbReference type="RefSeq" id="WP_185076196.1">
    <property type="nucleotide sequence ID" value="NZ_JACHMB010000001.1"/>
</dbReference>
<proteinExistence type="predicted"/>
<dbReference type="CDD" id="cd08861">
    <property type="entry name" value="OtcD1_ARO-CYC_like"/>
    <property type="match status" value="2"/>
</dbReference>
<gene>
    <name evidence="1" type="ORF">HD596_009976</name>
</gene>
<sequence>MAQPDKHEVEHRGTAHAPAKTVYGLLADLTVWPRIFPPIVHVEYLERTAERERARIWLHGGQDVRQWVALRTLVPESLSVFYRQEVAQHPVADMGGGWIVEPDGPERSLVRLLHDYRPVSEDSVPWIDEVLDKNSDAELTALLAAAGLEPRASELLLELQDSVHVAGSAQAVYDFLYDGSRWHEHFEHLARSEVRPAGEEAHLLELESPDKDGNPHTTRQVRVGIPGRKIVYKQLVIPPLSSGHTGEWSIEERPDGVEVTARQTIVIREEGIAEVLGPEVSLADGRAWIERALGGNARLILERAKAHVESA</sequence>
<dbReference type="Proteomes" id="UP000579153">
    <property type="component" value="Unassembled WGS sequence"/>
</dbReference>
<evidence type="ECO:0000313" key="1">
    <source>
        <dbReference type="EMBL" id="MBB5783220.1"/>
    </source>
</evidence>
<dbReference type="Pfam" id="PF10604">
    <property type="entry name" value="Polyketide_cyc2"/>
    <property type="match status" value="2"/>
</dbReference>
<organism evidence="1 2">
    <name type="scientific">Nonomuraea jabiensis</name>
    <dbReference type="NCBI Taxonomy" id="882448"/>
    <lineage>
        <taxon>Bacteria</taxon>
        <taxon>Bacillati</taxon>
        <taxon>Actinomycetota</taxon>
        <taxon>Actinomycetes</taxon>
        <taxon>Streptosporangiales</taxon>
        <taxon>Streptosporangiaceae</taxon>
        <taxon>Nonomuraea</taxon>
    </lineage>
</organism>